<dbReference type="RefSeq" id="XP_024580306.1">
    <property type="nucleotide sequence ID" value="XM_024729983.1"/>
</dbReference>
<organism evidence="1 2">
    <name type="scientific">Plasmopara halstedii</name>
    <name type="common">Downy mildew of sunflower</name>
    <dbReference type="NCBI Taxonomy" id="4781"/>
    <lineage>
        <taxon>Eukaryota</taxon>
        <taxon>Sar</taxon>
        <taxon>Stramenopiles</taxon>
        <taxon>Oomycota</taxon>
        <taxon>Peronosporomycetes</taxon>
        <taxon>Peronosporales</taxon>
        <taxon>Peronosporaceae</taxon>
        <taxon>Plasmopara</taxon>
    </lineage>
</organism>
<dbReference type="OrthoDB" id="3768101at2759"/>
<accession>A0A0P1ARM0</accession>
<name>A0A0P1ARM0_PLAHL</name>
<dbReference type="GeneID" id="36409271"/>
<dbReference type="EMBL" id="CCYD01000810">
    <property type="protein sequence ID" value="CEG43937.1"/>
    <property type="molecule type" value="Genomic_DNA"/>
</dbReference>
<dbReference type="Proteomes" id="UP000054928">
    <property type="component" value="Unassembled WGS sequence"/>
</dbReference>
<dbReference type="AlphaFoldDB" id="A0A0P1ARM0"/>
<reference evidence="2" key="1">
    <citation type="submission" date="2014-09" db="EMBL/GenBank/DDBJ databases">
        <authorList>
            <person name="Sharma Rahul"/>
            <person name="Thines Marco"/>
        </authorList>
    </citation>
    <scope>NUCLEOTIDE SEQUENCE [LARGE SCALE GENOMIC DNA]</scope>
</reference>
<evidence type="ECO:0000313" key="2">
    <source>
        <dbReference type="Proteomes" id="UP000054928"/>
    </source>
</evidence>
<keyword evidence="2" id="KW-1185">Reference proteome</keyword>
<sequence>MDEVESERNINLERPLALEKWRALGAIKAFSGASFVTEDGLELDDERISKETRKSLPQKRSIIDEDVLLAEAVLAYAARIDGFSDIPNTYAEARASDEAVVWRAAMKTEQNGIWSIVSRRTARPIGY</sequence>
<evidence type="ECO:0000313" key="1">
    <source>
        <dbReference type="EMBL" id="CEG43937.1"/>
    </source>
</evidence>
<protein>
    <submittedName>
        <fullName evidence="1">Uncharacterized protein</fullName>
    </submittedName>
</protein>
<proteinExistence type="predicted"/>